<evidence type="ECO:0000256" key="1">
    <source>
        <dbReference type="SAM" id="MobiDB-lite"/>
    </source>
</evidence>
<feature type="compositionally biased region" description="Polar residues" evidence="1">
    <location>
        <begin position="1"/>
        <end position="13"/>
    </location>
</feature>
<dbReference type="Proteomes" id="UP000799779">
    <property type="component" value="Unassembled WGS sequence"/>
</dbReference>
<protein>
    <submittedName>
        <fullName evidence="2">Uncharacterized protein</fullName>
    </submittedName>
</protein>
<reference evidence="2" key="1">
    <citation type="journal article" date="2020" name="Stud. Mycol.">
        <title>101 Dothideomycetes genomes: a test case for predicting lifestyles and emergence of pathogens.</title>
        <authorList>
            <person name="Haridas S."/>
            <person name="Albert R."/>
            <person name="Binder M."/>
            <person name="Bloem J."/>
            <person name="Labutti K."/>
            <person name="Salamov A."/>
            <person name="Andreopoulos B."/>
            <person name="Baker S."/>
            <person name="Barry K."/>
            <person name="Bills G."/>
            <person name="Bluhm B."/>
            <person name="Cannon C."/>
            <person name="Castanera R."/>
            <person name="Culley D."/>
            <person name="Daum C."/>
            <person name="Ezra D."/>
            <person name="Gonzalez J."/>
            <person name="Henrissat B."/>
            <person name="Kuo A."/>
            <person name="Liang C."/>
            <person name="Lipzen A."/>
            <person name="Lutzoni F."/>
            <person name="Magnuson J."/>
            <person name="Mondo S."/>
            <person name="Nolan M."/>
            <person name="Ohm R."/>
            <person name="Pangilinan J."/>
            <person name="Park H.-J."/>
            <person name="Ramirez L."/>
            <person name="Alfaro M."/>
            <person name="Sun H."/>
            <person name="Tritt A."/>
            <person name="Yoshinaga Y."/>
            <person name="Zwiers L.-H."/>
            <person name="Turgeon B."/>
            <person name="Goodwin S."/>
            <person name="Spatafora J."/>
            <person name="Crous P."/>
            <person name="Grigoriev I."/>
        </authorList>
    </citation>
    <scope>NUCLEOTIDE SEQUENCE</scope>
    <source>
        <strain evidence="2">CBS 123094</strain>
    </source>
</reference>
<feature type="region of interest" description="Disordered" evidence="1">
    <location>
        <begin position="1"/>
        <end position="35"/>
    </location>
</feature>
<keyword evidence="3" id="KW-1185">Reference proteome</keyword>
<dbReference type="AlphaFoldDB" id="A0A6A5X103"/>
<gene>
    <name evidence="2" type="ORF">P154DRAFT_530795</name>
</gene>
<organism evidence="2 3">
    <name type="scientific">Amniculicola lignicola CBS 123094</name>
    <dbReference type="NCBI Taxonomy" id="1392246"/>
    <lineage>
        <taxon>Eukaryota</taxon>
        <taxon>Fungi</taxon>
        <taxon>Dikarya</taxon>
        <taxon>Ascomycota</taxon>
        <taxon>Pezizomycotina</taxon>
        <taxon>Dothideomycetes</taxon>
        <taxon>Pleosporomycetidae</taxon>
        <taxon>Pleosporales</taxon>
        <taxon>Amniculicolaceae</taxon>
        <taxon>Amniculicola</taxon>
    </lineage>
</organism>
<name>A0A6A5X103_9PLEO</name>
<evidence type="ECO:0000313" key="2">
    <source>
        <dbReference type="EMBL" id="KAF2005125.1"/>
    </source>
</evidence>
<accession>A0A6A5X103</accession>
<evidence type="ECO:0000313" key="3">
    <source>
        <dbReference type="Proteomes" id="UP000799779"/>
    </source>
</evidence>
<dbReference type="EMBL" id="ML977564">
    <property type="protein sequence ID" value="KAF2005125.1"/>
    <property type="molecule type" value="Genomic_DNA"/>
</dbReference>
<proteinExistence type="predicted"/>
<sequence length="163" mass="17698">MSTQQSNRSSATGSSANSNKNSQNQQGEGWHVGHSAPAVGVNEGVSFGTFCKILTKCPDCMVGYSGAEEFAKKYKVSIPMSVKVVNQAQFMQGIYLETRVAHLSRTEGYPALFRHIVTNFTHALDDLAQTEPVFAPEEIPNSPLARLSVAKTSSAQVLVTKRY</sequence>
<feature type="compositionally biased region" description="Low complexity" evidence="1">
    <location>
        <begin position="14"/>
        <end position="26"/>
    </location>
</feature>